<dbReference type="GO" id="GO:0051996">
    <property type="term" value="F:squalene synthase [NAD(P)H] activity"/>
    <property type="evidence" value="ECO:0007669"/>
    <property type="project" value="InterPro"/>
</dbReference>
<protein>
    <submittedName>
        <fullName evidence="2">Phytoene/squalene synthase family protein</fullName>
    </submittedName>
</protein>
<gene>
    <name evidence="2" type="ORF">GRI48_05975</name>
</gene>
<accession>A0A844YC31</accession>
<dbReference type="SFLD" id="SFLDG01018">
    <property type="entry name" value="Squalene/Phytoene_Synthase_Lik"/>
    <property type="match status" value="1"/>
</dbReference>
<dbReference type="InterPro" id="IPR044843">
    <property type="entry name" value="Trans_IPPS_bact-type"/>
</dbReference>
<dbReference type="Pfam" id="PF00494">
    <property type="entry name" value="SQS_PSY"/>
    <property type="match status" value="1"/>
</dbReference>
<evidence type="ECO:0000256" key="1">
    <source>
        <dbReference type="ARBA" id="ARBA00022679"/>
    </source>
</evidence>
<dbReference type="SUPFAM" id="SSF48576">
    <property type="entry name" value="Terpenoid synthases"/>
    <property type="match status" value="1"/>
</dbReference>
<dbReference type="PANTHER" id="PTHR31480">
    <property type="entry name" value="BIFUNCTIONAL LYCOPENE CYCLASE/PHYTOENE SYNTHASE"/>
    <property type="match status" value="1"/>
</dbReference>
<dbReference type="PROSITE" id="PS01045">
    <property type="entry name" value="SQUALEN_PHYTOEN_SYN_2"/>
    <property type="match status" value="1"/>
</dbReference>
<dbReference type="GO" id="GO:0004311">
    <property type="term" value="F:geranylgeranyl diphosphate synthase activity"/>
    <property type="evidence" value="ECO:0007669"/>
    <property type="project" value="InterPro"/>
</dbReference>
<reference evidence="2 3" key="1">
    <citation type="submission" date="2019-12" db="EMBL/GenBank/DDBJ databases">
        <title>Genomic-based taxomic classification of the family Erythrobacteraceae.</title>
        <authorList>
            <person name="Xu L."/>
        </authorList>
    </citation>
    <scope>NUCLEOTIDE SEQUENCE [LARGE SCALE GENOMIC DNA]</scope>
    <source>
        <strain evidence="2 3">MCCC 1A09965</strain>
    </source>
</reference>
<dbReference type="InterPro" id="IPR008949">
    <property type="entry name" value="Isoprenoid_synthase_dom_sf"/>
</dbReference>
<comment type="caution">
    <text evidence="2">The sequence shown here is derived from an EMBL/GenBank/DDBJ whole genome shotgun (WGS) entry which is preliminary data.</text>
</comment>
<dbReference type="AlphaFoldDB" id="A0A844YC31"/>
<evidence type="ECO:0000313" key="3">
    <source>
        <dbReference type="Proteomes" id="UP000445582"/>
    </source>
</evidence>
<keyword evidence="3" id="KW-1185">Reference proteome</keyword>
<dbReference type="InterPro" id="IPR033904">
    <property type="entry name" value="Trans_IPPS_HH"/>
</dbReference>
<organism evidence="2 3">
    <name type="scientific">Qipengyuania oceanensis</name>
    <dbReference type="NCBI Taxonomy" id="1463597"/>
    <lineage>
        <taxon>Bacteria</taxon>
        <taxon>Pseudomonadati</taxon>
        <taxon>Pseudomonadota</taxon>
        <taxon>Alphaproteobacteria</taxon>
        <taxon>Sphingomonadales</taxon>
        <taxon>Erythrobacteraceae</taxon>
        <taxon>Qipengyuania</taxon>
    </lineage>
</organism>
<dbReference type="SFLD" id="SFLDS00005">
    <property type="entry name" value="Isoprenoid_Synthase_Type_I"/>
    <property type="match status" value="1"/>
</dbReference>
<dbReference type="EMBL" id="WTYN01000001">
    <property type="protein sequence ID" value="MXO62556.1"/>
    <property type="molecule type" value="Genomic_DNA"/>
</dbReference>
<dbReference type="InterPro" id="IPR019845">
    <property type="entry name" value="Squalene/phytoene_synthase_CS"/>
</dbReference>
<dbReference type="SFLD" id="SFLDG01212">
    <property type="entry name" value="Phytoene_synthase_like"/>
    <property type="match status" value="1"/>
</dbReference>
<proteinExistence type="predicted"/>
<dbReference type="PROSITE" id="PS01044">
    <property type="entry name" value="SQUALEN_PHYTOEN_SYN_1"/>
    <property type="match status" value="1"/>
</dbReference>
<dbReference type="Proteomes" id="UP000445582">
    <property type="component" value="Unassembled WGS sequence"/>
</dbReference>
<dbReference type="OrthoDB" id="9807580at2"/>
<evidence type="ECO:0000313" key="2">
    <source>
        <dbReference type="EMBL" id="MXO62556.1"/>
    </source>
</evidence>
<sequence>MLAPSRIMRPTMAVAGGGRMRAPLVAKARDMIARGSTSFTAASMLFARGTRERTWLLYAWCRRCDDIADGQELGGELKPQANTEDLVTGIRVLTRRALEGQPTADIGFDSFGQVASEAGLTMEEAEEVIKGFELDGDGWRPRTEKDLIRYCYHVAGAVGVLMARVMGVPRDADEVLDRACDLGIAFQLANIARDLDEDDAGGRCYLPQEWLAEIDVPPGQHMKPPYRFATSALAARLVQRMEQYEAAAKLGAAHLHFRQRWAVLSAARIYGAIGRKVRDRGQLAWNSRVHTTTPEKIWHVAAAMWEAAVNRPIIPEQMPRYGRADFLTPPAPPLAPLDEGIAER</sequence>
<name>A0A844YC31_9SPHN</name>
<dbReference type="GO" id="GO:0016117">
    <property type="term" value="P:carotenoid biosynthetic process"/>
    <property type="evidence" value="ECO:0007669"/>
    <property type="project" value="UniProtKB-ARBA"/>
</dbReference>
<keyword evidence="1" id="KW-0808">Transferase</keyword>
<dbReference type="CDD" id="cd00683">
    <property type="entry name" value="Trans_IPPS_HH"/>
    <property type="match status" value="1"/>
</dbReference>
<dbReference type="InterPro" id="IPR002060">
    <property type="entry name" value="Squ/phyt_synthse"/>
</dbReference>
<dbReference type="Gene3D" id="1.10.600.10">
    <property type="entry name" value="Farnesyl Diphosphate Synthase"/>
    <property type="match status" value="1"/>
</dbReference>